<gene>
    <name evidence="1" type="ORF">PoB_005896500</name>
</gene>
<evidence type="ECO:0000313" key="1">
    <source>
        <dbReference type="EMBL" id="GFO32460.1"/>
    </source>
</evidence>
<name>A0AAV4CL85_9GAST</name>
<accession>A0AAV4CL85</accession>
<reference evidence="1 2" key="1">
    <citation type="journal article" date="2021" name="Elife">
        <title>Chloroplast acquisition without the gene transfer in kleptoplastic sea slugs, Plakobranchus ocellatus.</title>
        <authorList>
            <person name="Maeda T."/>
            <person name="Takahashi S."/>
            <person name="Yoshida T."/>
            <person name="Shimamura S."/>
            <person name="Takaki Y."/>
            <person name="Nagai Y."/>
            <person name="Toyoda A."/>
            <person name="Suzuki Y."/>
            <person name="Arimoto A."/>
            <person name="Ishii H."/>
            <person name="Satoh N."/>
            <person name="Nishiyama T."/>
            <person name="Hasebe M."/>
            <person name="Maruyama T."/>
            <person name="Minagawa J."/>
            <person name="Obokata J."/>
            <person name="Shigenobu S."/>
        </authorList>
    </citation>
    <scope>NUCLEOTIDE SEQUENCE [LARGE SCALE GENOMIC DNA]</scope>
</reference>
<protein>
    <submittedName>
        <fullName evidence="1">Uncharacterized protein</fullName>
    </submittedName>
</protein>
<proteinExistence type="predicted"/>
<dbReference type="AlphaFoldDB" id="A0AAV4CL85"/>
<organism evidence="1 2">
    <name type="scientific">Plakobranchus ocellatus</name>
    <dbReference type="NCBI Taxonomy" id="259542"/>
    <lineage>
        <taxon>Eukaryota</taxon>
        <taxon>Metazoa</taxon>
        <taxon>Spiralia</taxon>
        <taxon>Lophotrochozoa</taxon>
        <taxon>Mollusca</taxon>
        <taxon>Gastropoda</taxon>
        <taxon>Heterobranchia</taxon>
        <taxon>Euthyneura</taxon>
        <taxon>Panpulmonata</taxon>
        <taxon>Sacoglossa</taxon>
        <taxon>Placobranchoidea</taxon>
        <taxon>Plakobranchidae</taxon>
        <taxon>Plakobranchus</taxon>
    </lineage>
</organism>
<comment type="caution">
    <text evidence="1">The sequence shown here is derived from an EMBL/GenBank/DDBJ whole genome shotgun (WGS) entry which is preliminary data.</text>
</comment>
<keyword evidence="2" id="KW-1185">Reference proteome</keyword>
<dbReference type="Proteomes" id="UP000735302">
    <property type="component" value="Unassembled WGS sequence"/>
</dbReference>
<evidence type="ECO:0000313" key="2">
    <source>
        <dbReference type="Proteomes" id="UP000735302"/>
    </source>
</evidence>
<sequence length="84" mass="9759">MGESEREHRWRRKIKEEKGREEETKRREVSVRGMEAREPVHIKVISGFQALRQVRVPVVGLELATKEALQKSGRIDYSLSSSAR</sequence>
<dbReference type="EMBL" id="BLXT01006630">
    <property type="protein sequence ID" value="GFO32460.1"/>
    <property type="molecule type" value="Genomic_DNA"/>
</dbReference>